<evidence type="ECO:0000313" key="3">
    <source>
        <dbReference type="Proteomes" id="UP000238296"/>
    </source>
</evidence>
<name>A0A2S8BC92_9MYCO</name>
<dbReference type="AlphaFoldDB" id="A0A2S8BC92"/>
<comment type="caution">
    <text evidence="2">The sequence shown here is derived from an EMBL/GenBank/DDBJ whole genome shotgun (WGS) entry which is preliminary data.</text>
</comment>
<evidence type="ECO:0000313" key="2">
    <source>
        <dbReference type="EMBL" id="PQM44266.1"/>
    </source>
</evidence>
<proteinExistence type="predicted"/>
<evidence type="ECO:0000256" key="1">
    <source>
        <dbReference type="SAM" id="MobiDB-lite"/>
    </source>
</evidence>
<organism evidence="2 3">
    <name type="scientific">Mycobacterium talmoniae</name>
    <dbReference type="NCBI Taxonomy" id="1858794"/>
    <lineage>
        <taxon>Bacteria</taxon>
        <taxon>Bacillati</taxon>
        <taxon>Actinomycetota</taxon>
        <taxon>Actinomycetes</taxon>
        <taxon>Mycobacteriales</taxon>
        <taxon>Mycobacteriaceae</taxon>
        <taxon>Mycobacterium</taxon>
    </lineage>
</organism>
<sequence>MTSLAPIMITAASGGGPATNIASTWPESPLEVAPTIALVLNRIRLPVCAASARAISTPGTSSALRQPYPVAVESPKIIRCRSTGVPRSQRCTGPPSGEYTPSARGGMSQALGITWRAWIAWPASRLRAPRYAVPVEASAPAAASAIVDRRGARICT</sequence>
<dbReference type="EMBL" id="PPEA01000876">
    <property type="protein sequence ID" value="PQM44266.1"/>
    <property type="molecule type" value="Genomic_DNA"/>
</dbReference>
<protein>
    <submittedName>
        <fullName evidence="2">Uncharacterized protein</fullName>
    </submittedName>
</protein>
<dbReference type="Proteomes" id="UP000238296">
    <property type="component" value="Unassembled WGS sequence"/>
</dbReference>
<feature type="region of interest" description="Disordered" evidence="1">
    <location>
        <begin position="83"/>
        <end position="104"/>
    </location>
</feature>
<accession>A0A2S8BC92</accession>
<reference evidence="2 3" key="1">
    <citation type="journal article" date="2017" name="Int. J. Syst. Evol. Microbiol.">
        <title>Mycobacterium talmoniae sp. nov., a slowly growing mycobacterium isolated from human respiratory samples.</title>
        <authorList>
            <person name="Davidson R.M."/>
            <person name="DeGroote M.A."/>
            <person name="Marola J.L."/>
            <person name="Buss S."/>
            <person name="Jones V."/>
            <person name="McNeil M.R."/>
            <person name="Freifeld A.G."/>
            <person name="Elaine Epperson L."/>
            <person name="Hasan N.A."/>
            <person name="Jackson M."/>
            <person name="Iwen P.C."/>
            <person name="Salfinger M."/>
            <person name="Strong M."/>
        </authorList>
    </citation>
    <scope>NUCLEOTIDE SEQUENCE [LARGE SCALE GENOMIC DNA]</scope>
    <source>
        <strain evidence="2 3">ATCC BAA-2683</strain>
    </source>
</reference>
<gene>
    <name evidence="2" type="ORF">C1Y40_05576</name>
</gene>